<dbReference type="InterPro" id="IPR050313">
    <property type="entry name" value="Carb_Metab_HTH_regulators"/>
</dbReference>
<dbReference type="AlphaFoldDB" id="U4QL13"/>
<dbReference type="SUPFAM" id="SSF100950">
    <property type="entry name" value="NagB/RpiA/CoA transferase-like"/>
    <property type="match status" value="1"/>
</dbReference>
<evidence type="ECO:0000256" key="2">
    <source>
        <dbReference type="ARBA" id="ARBA00023125"/>
    </source>
</evidence>
<dbReference type="Pfam" id="PF00455">
    <property type="entry name" value="DeoRC"/>
    <property type="match status" value="1"/>
</dbReference>
<feature type="domain" description="HTH deoR-type" evidence="4">
    <location>
        <begin position="3"/>
        <end position="58"/>
    </location>
</feature>
<dbReference type="EMBL" id="CBUH010000198">
    <property type="protein sequence ID" value="CDI43838.1"/>
    <property type="molecule type" value="Genomic_DNA"/>
</dbReference>
<dbReference type="GO" id="GO:0003677">
    <property type="term" value="F:DNA binding"/>
    <property type="evidence" value="ECO:0007669"/>
    <property type="project" value="UniProtKB-KW"/>
</dbReference>
<dbReference type="InterPro" id="IPR018356">
    <property type="entry name" value="Tscrpt_reg_HTH_DeoR_CS"/>
</dbReference>
<proteinExistence type="predicted"/>
<sequence>MTQEERLIQIKKLLKEKHQLSTRKLAEHFQISFDTARRDVIHLTSTGQAIRIHGGLMEIDQNSVPDFLARNQIQSPIKLKMAKMAKRFVHPGQCDFIGSSTILKQLCPLLNGMDLQVVTNNSIDNALSMLTSEIPSVRLLGGLINKSQRYIYSEAALETIRKIHFNTAFIGASKIRADGVYAPRMEDAEIVRTAIARANQVVLVAEKFKFTNISSSPYMSTLLNKVDVLITDTSLTEEQRSLFDSKTQIIPILKE</sequence>
<reference evidence="5 7" key="1">
    <citation type="submission" date="2013-09" db="EMBL/GenBank/DDBJ databases">
        <title>Draft Genome Sequence of five Lactobacillus helveticus strains CIRM-BIA 101T, 103, 104, 951 and 953 isolated from milk product.</title>
        <authorList>
            <person name="Valence F."/>
            <person name="Chuat V."/>
            <person name="Ma L."/>
            <person name="Creno S."/>
            <person name="Falentin H."/>
            <person name="Lortal S."/>
            <person name="Bizet C."/>
            <person name="Clermont D."/>
            <person name="Loux V."/>
            <person name="Bouchier C."/>
            <person name="Cousin S."/>
        </authorList>
    </citation>
    <scope>NUCLEOTIDE SEQUENCE [LARGE SCALE GENOMIC DNA]</scope>
    <source>
        <strain evidence="5 7">CIRM-BIA 953</strain>
    </source>
</reference>
<dbReference type="SUPFAM" id="SSF46785">
    <property type="entry name" value="Winged helix' DNA-binding domain"/>
    <property type="match status" value="1"/>
</dbReference>
<dbReference type="GO" id="GO:0003700">
    <property type="term" value="F:DNA-binding transcription factor activity"/>
    <property type="evidence" value="ECO:0007669"/>
    <property type="project" value="InterPro"/>
</dbReference>
<dbReference type="InterPro" id="IPR037171">
    <property type="entry name" value="NagB/RpiA_transferase-like"/>
</dbReference>
<dbReference type="InterPro" id="IPR036388">
    <property type="entry name" value="WH-like_DNA-bd_sf"/>
</dbReference>
<dbReference type="PANTHER" id="PTHR30363:SF51">
    <property type="entry name" value="HTH-TYPE TRANSCRIPTIONAL REPRESSOR GLCR"/>
    <property type="match status" value="1"/>
</dbReference>
<keyword evidence="2" id="KW-0238">DNA-binding</keyword>
<dbReference type="PANTHER" id="PTHR30363">
    <property type="entry name" value="HTH-TYPE TRANSCRIPTIONAL REGULATOR SRLR-RELATED"/>
    <property type="match status" value="1"/>
</dbReference>
<evidence type="ECO:0000313" key="6">
    <source>
        <dbReference type="EMBL" id="CDI43838.1"/>
    </source>
</evidence>
<organism evidence="5 7">
    <name type="scientific">Lactobacillus helveticus CIRM-BIA 953</name>
    <dbReference type="NCBI Taxonomy" id="1226335"/>
    <lineage>
        <taxon>Bacteria</taxon>
        <taxon>Bacillati</taxon>
        <taxon>Bacillota</taxon>
        <taxon>Bacilli</taxon>
        <taxon>Lactobacillales</taxon>
        <taxon>Lactobacillaceae</taxon>
        <taxon>Lactobacillus</taxon>
    </lineage>
</organism>
<evidence type="ECO:0000313" key="5">
    <source>
        <dbReference type="EMBL" id="CDI42119.1"/>
    </source>
</evidence>
<dbReference type="Pfam" id="PF08220">
    <property type="entry name" value="HTH_DeoR"/>
    <property type="match status" value="1"/>
</dbReference>
<evidence type="ECO:0000256" key="1">
    <source>
        <dbReference type="ARBA" id="ARBA00023015"/>
    </source>
</evidence>
<dbReference type="InterPro" id="IPR036390">
    <property type="entry name" value="WH_DNA-bd_sf"/>
</dbReference>
<dbReference type="SMART" id="SM01134">
    <property type="entry name" value="DeoRC"/>
    <property type="match status" value="1"/>
</dbReference>
<name>U4QL13_LACHE</name>
<dbReference type="PROSITE" id="PS00894">
    <property type="entry name" value="HTH_DEOR_1"/>
    <property type="match status" value="1"/>
</dbReference>
<comment type="caution">
    <text evidence="5">The sequence shown here is derived from an EMBL/GenBank/DDBJ whole genome shotgun (WGS) entry which is preliminary data.</text>
</comment>
<dbReference type="SMART" id="SM00420">
    <property type="entry name" value="HTH_DEOR"/>
    <property type="match status" value="1"/>
</dbReference>
<dbReference type="InterPro" id="IPR001034">
    <property type="entry name" value="DeoR_HTH"/>
</dbReference>
<dbReference type="EMBL" id="CBUH010000079">
    <property type="protein sequence ID" value="CDI42119.1"/>
    <property type="molecule type" value="Genomic_DNA"/>
</dbReference>
<gene>
    <name evidence="5" type="ORF">LHCIRMBIA953_00791</name>
    <name evidence="6" type="ORF">LHCIRMBIA953_01983</name>
</gene>
<dbReference type="PRINTS" id="PR00037">
    <property type="entry name" value="HTHLACR"/>
</dbReference>
<dbReference type="InterPro" id="IPR014036">
    <property type="entry name" value="DeoR-like_C"/>
</dbReference>
<dbReference type="Proteomes" id="UP000017243">
    <property type="component" value="Unassembled WGS sequence"/>
</dbReference>
<protein>
    <submittedName>
        <fullName evidence="5">Transcriptional regulator</fullName>
    </submittedName>
</protein>
<dbReference type="RefSeq" id="WP_014564002.1">
    <property type="nucleotide sequence ID" value="NZ_CBUH010000079.1"/>
</dbReference>
<evidence type="ECO:0000256" key="3">
    <source>
        <dbReference type="ARBA" id="ARBA00023163"/>
    </source>
</evidence>
<evidence type="ECO:0000313" key="7">
    <source>
        <dbReference type="Proteomes" id="UP000017243"/>
    </source>
</evidence>
<accession>U4QL13</accession>
<dbReference type="PROSITE" id="PS51000">
    <property type="entry name" value="HTH_DEOR_2"/>
    <property type="match status" value="1"/>
</dbReference>
<keyword evidence="3" id="KW-0804">Transcription</keyword>
<evidence type="ECO:0000259" key="4">
    <source>
        <dbReference type="PROSITE" id="PS51000"/>
    </source>
</evidence>
<keyword evidence="1" id="KW-0805">Transcription regulation</keyword>
<dbReference type="Gene3D" id="1.10.10.10">
    <property type="entry name" value="Winged helix-like DNA-binding domain superfamily/Winged helix DNA-binding domain"/>
    <property type="match status" value="1"/>
</dbReference>